<feature type="transmembrane region" description="Helical" evidence="1">
    <location>
        <begin position="12"/>
        <end position="32"/>
    </location>
</feature>
<proteinExistence type="predicted"/>
<evidence type="ECO:0000313" key="3">
    <source>
        <dbReference type="EMBL" id="TFB28333.1"/>
    </source>
</evidence>
<dbReference type="EMBL" id="SOPX01000006">
    <property type="protein sequence ID" value="TFB28333.1"/>
    <property type="molecule type" value="Genomic_DNA"/>
</dbReference>
<sequence length="184" mass="20008">MEFYRNKKKSAQLIFICSGILIALVAVFLYSIGLFTGNIATKLAGVSAVLGIILLIVIIRMLISLNRSAPLLILSSEGIYSEVTAVSKAAGLISWKDILDISITKAGWDTLVVLSVGRAAHYMPIIQKKLSAMAVSGIQDPSGNLQIFLTASELDINANNLLTIIQDYRKTLRGSDNLQHDQFK</sequence>
<evidence type="ECO:0000313" key="2">
    <source>
        <dbReference type="EMBL" id="RLJ69611.1"/>
    </source>
</evidence>
<gene>
    <name evidence="2" type="ORF">BCL90_5209</name>
    <name evidence="3" type="ORF">E3V97_22865</name>
</gene>
<keyword evidence="1" id="KW-0472">Membrane</keyword>
<dbReference type="Proteomes" id="UP000297429">
    <property type="component" value="Unassembled WGS sequence"/>
</dbReference>
<name>A0A497XLI8_9SPHI</name>
<organism evidence="2 4">
    <name type="scientific">Pedobacter alluvionis</name>
    <dbReference type="NCBI Taxonomy" id="475253"/>
    <lineage>
        <taxon>Bacteria</taxon>
        <taxon>Pseudomonadati</taxon>
        <taxon>Bacteroidota</taxon>
        <taxon>Sphingobacteriia</taxon>
        <taxon>Sphingobacteriales</taxon>
        <taxon>Sphingobacteriaceae</taxon>
        <taxon>Pedobacter</taxon>
    </lineage>
</organism>
<dbReference type="Proteomes" id="UP000273898">
    <property type="component" value="Unassembled WGS sequence"/>
</dbReference>
<evidence type="ECO:0000313" key="5">
    <source>
        <dbReference type="Proteomes" id="UP000297429"/>
    </source>
</evidence>
<dbReference type="EMBL" id="RCCK01000016">
    <property type="protein sequence ID" value="RLJ69611.1"/>
    <property type="molecule type" value="Genomic_DNA"/>
</dbReference>
<dbReference type="AlphaFoldDB" id="A0A497XLI8"/>
<reference evidence="2 4" key="1">
    <citation type="submission" date="2018-10" db="EMBL/GenBank/DDBJ databases">
        <title>Genomic Encyclopedia of Archaeal and Bacterial Type Strains, Phase II (KMG-II): from individual species to whole genera.</title>
        <authorList>
            <person name="Goeker M."/>
        </authorList>
    </citation>
    <scope>NUCLEOTIDE SEQUENCE [LARGE SCALE GENOMIC DNA]</scope>
    <source>
        <strain evidence="2 4">DSM 19624</strain>
    </source>
</reference>
<keyword evidence="1" id="KW-0812">Transmembrane</keyword>
<protein>
    <submittedName>
        <fullName evidence="2">Uncharacterized protein</fullName>
    </submittedName>
</protein>
<evidence type="ECO:0000256" key="1">
    <source>
        <dbReference type="SAM" id="Phobius"/>
    </source>
</evidence>
<dbReference type="InterPro" id="IPR048136">
    <property type="entry name" value="STM3941-like"/>
</dbReference>
<reference evidence="3 5" key="2">
    <citation type="submission" date="2019-03" db="EMBL/GenBank/DDBJ databases">
        <authorList>
            <person name="He R.-H."/>
        </authorList>
    </citation>
    <scope>NUCLEOTIDE SEQUENCE [LARGE SCALE GENOMIC DNA]</scope>
    <source>
        <strain evidence="3 5">DSM 19624</strain>
    </source>
</reference>
<dbReference type="OrthoDB" id="772159at2"/>
<evidence type="ECO:0000313" key="4">
    <source>
        <dbReference type="Proteomes" id="UP000273898"/>
    </source>
</evidence>
<keyword evidence="5" id="KW-1185">Reference proteome</keyword>
<dbReference type="RefSeq" id="WP_121287999.1">
    <property type="nucleotide sequence ID" value="NZ_RCCK01000016.1"/>
</dbReference>
<keyword evidence="1" id="KW-1133">Transmembrane helix</keyword>
<comment type="caution">
    <text evidence="2">The sequence shown here is derived from an EMBL/GenBank/DDBJ whole genome shotgun (WGS) entry which is preliminary data.</text>
</comment>
<dbReference type="NCBIfam" id="NF041635">
    <property type="entry name" value="STM3941_fam"/>
    <property type="match status" value="1"/>
</dbReference>
<accession>A0A497XLI8</accession>
<feature type="transmembrane region" description="Helical" evidence="1">
    <location>
        <begin position="44"/>
        <end position="63"/>
    </location>
</feature>